<keyword evidence="2" id="KW-1133">Transmembrane helix</keyword>
<proteinExistence type="predicted"/>
<evidence type="ECO:0000313" key="3">
    <source>
        <dbReference type="EMBL" id="SEH57180.1"/>
    </source>
</evidence>
<protein>
    <submittedName>
        <fullName evidence="3">Uncharacterized protein</fullName>
    </submittedName>
</protein>
<dbReference type="RefSeq" id="WP_092817363.1">
    <property type="nucleotide sequence ID" value="NZ_FNWU01000008.1"/>
</dbReference>
<keyword evidence="2" id="KW-0472">Membrane</keyword>
<reference evidence="3 4" key="1">
    <citation type="submission" date="2016-10" db="EMBL/GenBank/DDBJ databases">
        <authorList>
            <person name="de Groot N.N."/>
        </authorList>
    </citation>
    <scope>NUCLEOTIDE SEQUENCE [LARGE SCALE GENOMIC DNA]</scope>
    <source>
        <strain evidence="3 4">IBRC-M10418</strain>
    </source>
</reference>
<feature type="transmembrane region" description="Helical" evidence="2">
    <location>
        <begin position="20"/>
        <end position="40"/>
    </location>
</feature>
<dbReference type="AlphaFoldDB" id="A0A1H6J5H2"/>
<evidence type="ECO:0000313" key="4">
    <source>
        <dbReference type="Proteomes" id="UP000199215"/>
    </source>
</evidence>
<dbReference type="EMBL" id="FNWU01000008">
    <property type="protein sequence ID" value="SEH57180.1"/>
    <property type="molecule type" value="Genomic_DNA"/>
</dbReference>
<evidence type="ECO:0000256" key="1">
    <source>
        <dbReference type="SAM" id="MobiDB-lite"/>
    </source>
</evidence>
<organism evidence="3 4">
    <name type="scientific">Halopenitus malekzadehii</name>
    <dbReference type="NCBI Taxonomy" id="1267564"/>
    <lineage>
        <taxon>Archaea</taxon>
        <taxon>Methanobacteriati</taxon>
        <taxon>Methanobacteriota</taxon>
        <taxon>Stenosarchaea group</taxon>
        <taxon>Halobacteria</taxon>
        <taxon>Halobacteriales</taxon>
        <taxon>Haloferacaceae</taxon>
        <taxon>Halopenitus</taxon>
    </lineage>
</organism>
<dbReference type="Proteomes" id="UP000199215">
    <property type="component" value="Unassembled WGS sequence"/>
</dbReference>
<keyword evidence="4" id="KW-1185">Reference proteome</keyword>
<evidence type="ECO:0000256" key="2">
    <source>
        <dbReference type="SAM" id="Phobius"/>
    </source>
</evidence>
<dbReference type="STRING" id="1267564.SAMN05192561_10845"/>
<keyword evidence="2" id="KW-0812">Transmembrane</keyword>
<accession>A0A1H6J5H2</accession>
<feature type="compositionally biased region" description="Basic and acidic residues" evidence="1">
    <location>
        <begin position="80"/>
        <end position="94"/>
    </location>
</feature>
<feature type="region of interest" description="Disordered" evidence="1">
    <location>
        <begin position="50"/>
        <end position="94"/>
    </location>
</feature>
<sequence>MRGATIQIDGGILEWAGQAAALAGTLLLILFLVALGGIAYKHLRGGGIEWPDDRTGDEAGELGAGAGGERSPEDDEDDGTTLRRGSEDDEWKYY</sequence>
<gene>
    <name evidence="3" type="ORF">SAMN05192561_10845</name>
</gene>
<name>A0A1H6J5H2_9EURY</name>